<dbReference type="AlphaFoldDB" id="A0A8C4EUG7"/>
<keyword evidence="8 11" id="KW-0675">Receptor</keyword>
<reference evidence="14" key="1">
    <citation type="submission" date="2025-08" db="UniProtKB">
        <authorList>
            <consortium name="Ensembl"/>
        </authorList>
    </citation>
    <scope>IDENTIFICATION</scope>
</reference>
<evidence type="ECO:0000256" key="2">
    <source>
        <dbReference type="ARBA" id="ARBA00008054"/>
    </source>
</evidence>
<feature type="domain" description="Integrin alpha third immunoglobulin-like" evidence="13">
    <location>
        <begin position="745"/>
        <end position="901"/>
    </location>
</feature>
<dbReference type="Gene3D" id="2.130.10.130">
    <property type="entry name" value="Integrin alpha, N-terminal"/>
    <property type="match status" value="1"/>
</dbReference>
<dbReference type="GO" id="GO:0043114">
    <property type="term" value="P:regulation of vascular permeability"/>
    <property type="evidence" value="ECO:0007669"/>
    <property type="project" value="Ensembl"/>
</dbReference>
<feature type="repeat" description="FG-GAP" evidence="10">
    <location>
        <begin position="406"/>
        <end position="468"/>
    </location>
</feature>
<keyword evidence="15" id="KW-1185">Reference proteome</keyword>
<dbReference type="Ensembl" id="ENSDLAT00005025114.2">
    <property type="protein sequence ID" value="ENSDLAP00005023472.2"/>
    <property type="gene ID" value="ENSDLAG00005010523.2"/>
</dbReference>
<dbReference type="Gene3D" id="2.60.40.1530">
    <property type="entry name" value="ntegrin, alpha v. Chain A, domain 4"/>
    <property type="match status" value="1"/>
</dbReference>
<keyword evidence="11" id="KW-1133">Transmembrane helix</keyword>
<dbReference type="GO" id="GO:0008305">
    <property type="term" value="C:integrin complex"/>
    <property type="evidence" value="ECO:0007669"/>
    <property type="project" value="InterPro"/>
</dbReference>
<evidence type="ECO:0000256" key="7">
    <source>
        <dbReference type="ARBA" id="ARBA00023136"/>
    </source>
</evidence>
<evidence type="ECO:0000259" key="12">
    <source>
        <dbReference type="Pfam" id="PF08441"/>
    </source>
</evidence>
<dbReference type="SMART" id="SM00191">
    <property type="entry name" value="Int_alpha"/>
    <property type="match status" value="5"/>
</dbReference>
<comment type="similarity">
    <text evidence="2 11">Belongs to the integrin alpha chain family.</text>
</comment>
<feature type="signal peptide" evidence="11">
    <location>
        <begin position="1"/>
        <end position="30"/>
    </location>
</feature>
<feature type="domain" description="Integrin alpha first immunoglubulin-like" evidence="12">
    <location>
        <begin position="453"/>
        <end position="611"/>
    </location>
</feature>
<keyword evidence="6 11" id="KW-0401">Integrin</keyword>
<dbReference type="InterPro" id="IPR013649">
    <property type="entry name" value="Integrin_alpha_Ig-like_1"/>
</dbReference>
<evidence type="ECO:0000256" key="3">
    <source>
        <dbReference type="ARBA" id="ARBA00022729"/>
    </source>
</evidence>
<dbReference type="Proteomes" id="UP000694389">
    <property type="component" value="Unassembled WGS sequence"/>
</dbReference>
<dbReference type="InterPro" id="IPR000413">
    <property type="entry name" value="Integrin_alpha"/>
</dbReference>
<dbReference type="PRINTS" id="PR01185">
    <property type="entry name" value="INTEGRINA"/>
</dbReference>
<dbReference type="GO" id="GO:0060956">
    <property type="term" value="P:endocardial cell differentiation"/>
    <property type="evidence" value="ECO:0007669"/>
    <property type="project" value="Ensembl"/>
</dbReference>
<name>A0A8C4EUG7_DICLA</name>
<dbReference type="Pfam" id="PF20806">
    <property type="entry name" value="Integrin_A_Ig_3"/>
    <property type="match status" value="1"/>
</dbReference>
<dbReference type="SUPFAM" id="SSF69318">
    <property type="entry name" value="Integrin alpha N-terminal domain"/>
    <property type="match status" value="1"/>
</dbReference>
<dbReference type="GeneTree" id="ENSGT00940000158443"/>
<comment type="subcellular location">
    <subcellularLocation>
        <location evidence="1 11">Membrane</location>
        <topology evidence="1 11">Single-pass type I membrane protein</topology>
    </subcellularLocation>
</comment>
<organism evidence="14 15">
    <name type="scientific">Dicentrarchus labrax</name>
    <name type="common">European seabass</name>
    <name type="synonym">Morone labrax</name>
    <dbReference type="NCBI Taxonomy" id="13489"/>
    <lineage>
        <taxon>Eukaryota</taxon>
        <taxon>Metazoa</taxon>
        <taxon>Chordata</taxon>
        <taxon>Craniata</taxon>
        <taxon>Vertebrata</taxon>
        <taxon>Euteleostomi</taxon>
        <taxon>Actinopterygii</taxon>
        <taxon>Neopterygii</taxon>
        <taxon>Teleostei</taxon>
        <taxon>Neoteleostei</taxon>
        <taxon>Acanthomorphata</taxon>
        <taxon>Eupercaria</taxon>
        <taxon>Moronidae</taxon>
        <taxon>Dicentrarchus</taxon>
    </lineage>
</organism>
<evidence type="ECO:0000256" key="11">
    <source>
        <dbReference type="RuleBase" id="RU003762"/>
    </source>
</evidence>
<evidence type="ECO:0000256" key="8">
    <source>
        <dbReference type="ARBA" id="ARBA00023170"/>
    </source>
</evidence>
<dbReference type="GO" id="GO:0009897">
    <property type="term" value="C:external side of plasma membrane"/>
    <property type="evidence" value="ECO:0007669"/>
    <property type="project" value="TreeGrafter"/>
</dbReference>
<dbReference type="PROSITE" id="PS51470">
    <property type="entry name" value="FG_GAP"/>
    <property type="match status" value="4"/>
</dbReference>
<dbReference type="PANTHER" id="PTHR23220:SF78">
    <property type="entry name" value="INTEGRIN ALPHA-4"/>
    <property type="match status" value="1"/>
</dbReference>
<reference evidence="14" key="2">
    <citation type="submission" date="2025-09" db="UniProtKB">
        <authorList>
            <consortium name="Ensembl"/>
        </authorList>
    </citation>
    <scope>IDENTIFICATION</scope>
</reference>
<dbReference type="Pfam" id="PF01839">
    <property type="entry name" value="FG-GAP"/>
    <property type="match status" value="2"/>
</dbReference>
<sequence length="973" mass="107358">MRPAVGSVCGRCSLILVLVQVLVSVHPAAGYNLDQDHSLEFHGPASSMFGYSVLLHRHGDHSWLVVGAPVANSSSNPSVRSPGAVYRCDISSEQRHYVQACGKTCEAESDHQWLGVSLSRQPGDNGGHILACAHRWKNVYYSKKDSQNHKLPNGVCYRYDNNLSHAQPIIPCYRDHQRKFGEDYGSCQAGISNFLTEDLIIMGAPGTYYWTGSVLVFNTSSGGMSVYLDDDAGVVSYGSYLGYSVGAGHFISPDTVEVVGGAPQYNQKGKVFIFTVDNNMLRVVSEVSGKELGSYFGSSVCVVDLNADGLSDLLVGAPMATGVAREEGRVHVYINQGQAKLLEAEFRLTGSDAYAARFGETIADLGDLDDDGYPDVAVGAPQEEDLKGAVYIYNGRKDGISPTPSQRITGSSLGHDLRMFGQSLNSGIDIDNNGYQDLAVGAFLSDSAVVLRTRPVIQVKASLVLPEQIDSKMALCREHKTPTVCFNVTVCFSVRSRHFRGAIDLQYNLTSDLLHKPSFPHRFYFHGNGSSNITRGRVKARHGQLTCTTHVAYQRKDVRDIFTAVKFEVSYSHREANTQRGSSKIFPPLKPILQRSAGHQNTITNQTWFARSCSLMNCSANMQLSAELVLPHQQQYFALGSGQTIVLKTLLLNSGDDAFLPRLTLLLQNVSYHHSSELTYKKSESHLSSCFLQLNISFLLDVSQNSTPGDITIHVNTSSDNYESEEYLHDNSISLPLSLRYGVNVNIHGFVTPTSFVFGDEDSTPVDCYPERFNYTYKVLNSGPSRSLDTVVDIALPKILTPYRHRLLQVVDWQSSHGVCSISDTSVSVIEDCDVPQASFIKQLIFFFSSTSTRRMFCGRGDDLCERLVCQFGNLEVGKEVIIQLEIKLNPAVLLQSPVTHTHTHTPLWDCNCILDVTNNHMLYVHFQVVVEALFTQKPSAIVKVFIIVVSLVLGLMILAALIWCLWKVNISF</sequence>
<evidence type="ECO:0000256" key="5">
    <source>
        <dbReference type="ARBA" id="ARBA00022889"/>
    </source>
</evidence>
<keyword evidence="4" id="KW-0677">Repeat</keyword>
<keyword evidence="5 11" id="KW-0130">Cell adhesion</keyword>
<evidence type="ECO:0000256" key="1">
    <source>
        <dbReference type="ARBA" id="ARBA00004479"/>
    </source>
</evidence>
<dbReference type="PANTHER" id="PTHR23220">
    <property type="entry name" value="INTEGRIN ALPHA"/>
    <property type="match status" value="1"/>
</dbReference>
<evidence type="ECO:0000313" key="15">
    <source>
        <dbReference type="Proteomes" id="UP000694389"/>
    </source>
</evidence>
<dbReference type="InterPro" id="IPR013519">
    <property type="entry name" value="Int_alpha_beta-p"/>
</dbReference>
<dbReference type="InterPro" id="IPR032695">
    <property type="entry name" value="Integrin_dom_sf"/>
</dbReference>
<dbReference type="Gene3D" id="2.60.40.1460">
    <property type="entry name" value="Integrin domains. Chain A, domain 2"/>
    <property type="match status" value="1"/>
</dbReference>
<dbReference type="GO" id="GO:0033627">
    <property type="term" value="P:cell adhesion mediated by integrin"/>
    <property type="evidence" value="ECO:0007669"/>
    <property type="project" value="TreeGrafter"/>
</dbReference>
<dbReference type="Pfam" id="PF08441">
    <property type="entry name" value="Integrin_A_Ig_1"/>
    <property type="match status" value="1"/>
</dbReference>
<feature type="chain" id="PRO_5035963874" evidence="11">
    <location>
        <begin position="31"/>
        <end position="973"/>
    </location>
</feature>
<evidence type="ECO:0000313" key="14">
    <source>
        <dbReference type="Ensembl" id="ENSDLAP00005023472.2"/>
    </source>
</evidence>
<dbReference type="GO" id="GO:0005178">
    <property type="term" value="F:integrin binding"/>
    <property type="evidence" value="ECO:0007669"/>
    <property type="project" value="TreeGrafter"/>
</dbReference>
<feature type="transmembrane region" description="Helical" evidence="11">
    <location>
        <begin position="945"/>
        <end position="967"/>
    </location>
</feature>
<proteinExistence type="inferred from homology"/>
<keyword evidence="11" id="KW-0812">Transmembrane</keyword>
<dbReference type="GO" id="GO:0007160">
    <property type="term" value="P:cell-matrix adhesion"/>
    <property type="evidence" value="ECO:0007669"/>
    <property type="project" value="TreeGrafter"/>
</dbReference>
<keyword evidence="7 11" id="KW-0472">Membrane</keyword>
<dbReference type="GO" id="GO:0001568">
    <property type="term" value="P:blood vessel development"/>
    <property type="evidence" value="ECO:0007669"/>
    <property type="project" value="Ensembl"/>
</dbReference>
<evidence type="ECO:0000259" key="13">
    <source>
        <dbReference type="Pfam" id="PF20806"/>
    </source>
</evidence>
<evidence type="ECO:0000256" key="10">
    <source>
        <dbReference type="PROSITE-ProRule" id="PRU00803"/>
    </source>
</evidence>
<keyword evidence="3 11" id="KW-0732">Signal</keyword>
<dbReference type="SUPFAM" id="SSF69179">
    <property type="entry name" value="Integrin domains"/>
    <property type="match status" value="3"/>
</dbReference>
<dbReference type="InterPro" id="IPR048286">
    <property type="entry name" value="Integrin_alpha_Ig-like_3"/>
</dbReference>
<dbReference type="GO" id="GO:0007229">
    <property type="term" value="P:integrin-mediated signaling pathway"/>
    <property type="evidence" value="ECO:0007669"/>
    <property type="project" value="UniProtKB-KW"/>
</dbReference>
<protein>
    <submittedName>
        <fullName evidence="14">Integrin alpha 4</fullName>
    </submittedName>
</protein>
<evidence type="ECO:0000256" key="4">
    <source>
        <dbReference type="ARBA" id="ARBA00022737"/>
    </source>
</evidence>
<keyword evidence="9" id="KW-0325">Glycoprotein</keyword>
<dbReference type="InterPro" id="IPR028994">
    <property type="entry name" value="Integrin_alpha_N"/>
</dbReference>
<dbReference type="Gene3D" id="2.60.40.1510">
    <property type="entry name" value="ntegrin, alpha v. Chain A, domain 3"/>
    <property type="match status" value="1"/>
</dbReference>
<dbReference type="GO" id="GO:0098609">
    <property type="term" value="P:cell-cell adhesion"/>
    <property type="evidence" value="ECO:0007669"/>
    <property type="project" value="TreeGrafter"/>
</dbReference>
<accession>A0A8C4EUG7</accession>
<feature type="repeat" description="FG-GAP" evidence="10">
    <location>
        <begin position="282"/>
        <end position="342"/>
    </location>
</feature>
<evidence type="ECO:0000256" key="6">
    <source>
        <dbReference type="ARBA" id="ARBA00023037"/>
    </source>
</evidence>
<evidence type="ECO:0000256" key="9">
    <source>
        <dbReference type="ARBA" id="ARBA00023180"/>
    </source>
</evidence>
<feature type="repeat" description="FG-GAP" evidence="10">
    <location>
        <begin position="345"/>
        <end position="402"/>
    </location>
</feature>
<dbReference type="InterPro" id="IPR013517">
    <property type="entry name" value="FG-GAP"/>
</dbReference>
<feature type="repeat" description="FG-GAP" evidence="10">
    <location>
        <begin position="35"/>
        <end position="97"/>
    </location>
</feature>